<organism evidence="5 6">
    <name type="scientific">Dioscorea cayennensis subsp. rotundata</name>
    <name type="common">White Guinea yam</name>
    <name type="synonym">Dioscorea rotundata</name>
    <dbReference type="NCBI Taxonomy" id="55577"/>
    <lineage>
        <taxon>Eukaryota</taxon>
        <taxon>Viridiplantae</taxon>
        <taxon>Streptophyta</taxon>
        <taxon>Embryophyta</taxon>
        <taxon>Tracheophyta</taxon>
        <taxon>Spermatophyta</taxon>
        <taxon>Magnoliopsida</taxon>
        <taxon>Liliopsida</taxon>
        <taxon>Dioscoreales</taxon>
        <taxon>Dioscoreaceae</taxon>
        <taxon>Dioscorea</taxon>
    </lineage>
</organism>
<dbReference type="Pfam" id="PF02179">
    <property type="entry name" value="BAG"/>
    <property type="match status" value="1"/>
</dbReference>
<dbReference type="InterPro" id="IPR029071">
    <property type="entry name" value="Ubiquitin-like_domsf"/>
</dbReference>
<dbReference type="PROSITE" id="PS50053">
    <property type="entry name" value="UBIQUITIN_2"/>
    <property type="match status" value="1"/>
</dbReference>
<gene>
    <name evidence="6" type="primary">LOC120268902</name>
</gene>
<dbReference type="Gene3D" id="1.20.58.120">
    <property type="entry name" value="BAG domain"/>
    <property type="match status" value="1"/>
</dbReference>
<dbReference type="PANTHER" id="PTHR12329">
    <property type="entry name" value="BCL2-ASSOCIATED ATHANOGENE"/>
    <property type="match status" value="1"/>
</dbReference>
<dbReference type="InterPro" id="IPR000626">
    <property type="entry name" value="Ubiquitin-like_dom"/>
</dbReference>
<evidence type="ECO:0000259" key="3">
    <source>
        <dbReference type="PROSITE" id="PS50053"/>
    </source>
</evidence>
<dbReference type="SMART" id="SM00264">
    <property type="entry name" value="BAG"/>
    <property type="match status" value="1"/>
</dbReference>
<feature type="region of interest" description="Disordered" evidence="2">
    <location>
        <begin position="243"/>
        <end position="266"/>
    </location>
</feature>
<dbReference type="GeneID" id="120268902"/>
<dbReference type="PROSITE" id="PS51035">
    <property type="entry name" value="BAG"/>
    <property type="match status" value="1"/>
</dbReference>
<dbReference type="InterPro" id="IPR003103">
    <property type="entry name" value="BAG_domain"/>
</dbReference>
<dbReference type="GO" id="GO:0050821">
    <property type="term" value="P:protein stabilization"/>
    <property type="evidence" value="ECO:0007669"/>
    <property type="project" value="TreeGrafter"/>
</dbReference>
<evidence type="ECO:0000313" key="5">
    <source>
        <dbReference type="Proteomes" id="UP001515500"/>
    </source>
</evidence>
<dbReference type="SUPFAM" id="SSF63491">
    <property type="entry name" value="BAG domain"/>
    <property type="match status" value="1"/>
</dbReference>
<keyword evidence="5" id="KW-1185">Reference proteome</keyword>
<dbReference type="Pfam" id="PF00240">
    <property type="entry name" value="ubiquitin"/>
    <property type="match status" value="1"/>
</dbReference>
<feature type="region of interest" description="Disordered" evidence="2">
    <location>
        <begin position="1"/>
        <end position="21"/>
    </location>
</feature>
<name>A0AB40BX64_DIOCR</name>
<dbReference type="AlphaFoldDB" id="A0AB40BX64"/>
<sequence length="266" mass="29691">MRSSSSKQQGVGPENGSNGAVVWEMRPGGMLVQRREDGAGVAGPLIKVRVLYGTAQHEISVPAQSTFGELKRHLSQVVGLEPEEQRLLFRGKEKDNEERMHMAGVKDMSKLVLLEDPASRERKLDEMKKNERIARACEAVVQIRSEVDKHVEKVSGLQASVYAGKKVEEKEFLVLTELLMVQLLKLDGVEAEGEAKVQRKIEVRRIQSYVEILDALKARNSNPINSSKTVSVSTQWETFDSGFGSLTAPPPMPSSTRMTEDWEQFD</sequence>
<dbReference type="Gene3D" id="3.10.20.90">
    <property type="entry name" value="Phosphatidylinositol 3-kinase Catalytic Subunit, Chain A, domain 1"/>
    <property type="match status" value="1"/>
</dbReference>
<reference evidence="6" key="1">
    <citation type="submission" date="2025-08" db="UniProtKB">
        <authorList>
            <consortium name="RefSeq"/>
        </authorList>
    </citation>
    <scope>IDENTIFICATION</scope>
</reference>
<dbReference type="SUPFAM" id="SSF54236">
    <property type="entry name" value="Ubiquitin-like"/>
    <property type="match status" value="1"/>
</dbReference>
<dbReference type="PANTHER" id="PTHR12329:SF16">
    <property type="entry name" value="BAG FAMILY MOLECULAR CHAPERONE REGULATOR 1"/>
    <property type="match status" value="1"/>
</dbReference>
<dbReference type="GO" id="GO:0005737">
    <property type="term" value="C:cytoplasm"/>
    <property type="evidence" value="ECO:0007669"/>
    <property type="project" value="TreeGrafter"/>
</dbReference>
<accession>A0AB40BX64</accession>
<proteinExistence type="predicted"/>
<evidence type="ECO:0000256" key="2">
    <source>
        <dbReference type="SAM" id="MobiDB-lite"/>
    </source>
</evidence>
<evidence type="ECO:0000256" key="1">
    <source>
        <dbReference type="ARBA" id="ARBA00023186"/>
    </source>
</evidence>
<evidence type="ECO:0000313" key="6">
    <source>
        <dbReference type="RefSeq" id="XP_039132097.1"/>
    </source>
</evidence>
<dbReference type="GO" id="GO:0000774">
    <property type="term" value="F:adenyl-nucleotide exchange factor activity"/>
    <property type="evidence" value="ECO:0007669"/>
    <property type="project" value="TreeGrafter"/>
</dbReference>
<evidence type="ECO:0000259" key="4">
    <source>
        <dbReference type="PROSITE" id="PS51035"/>
    </source>
</evidence>
<feature type="domain" description="Ubiquitin-like" evidence="3">
    <location>
        <begin position="46"/>
        <end position="114"/>
    </location>
</feature>
<dbReference type="InterPro" id="IPR039773">
    <property type="entry name" value="BAG_chaperone_regulator"/>
</dbReference>
<dbReference type="InterPro" id="IPR036533">
    <property type="entry name" value="BAG_dom_sf"/>
</dbReference>
<dbReference type="RefSeq" id="XP_039132097.1">
    <property type="nucleotide sequence ID" value="XM_039276163.1"/>
</dbReference>
<dbReference type="Proteomes" id="UP001515500">
    <property type="component" value="Chromosome 9"/>
</dbReference>
<protein>
    <submittedName>
        <fullName evidence="6">BAG family molecular chaperone regulator 4</fullName>
    </submittedName>
</protein>
<keyword evidence="1" id="KW-0143">Chaperone</keyword>
<feature type="domain" description="BAG" evidence="4">
    <location>
        <begin position="136"/>
        <end position="217"/>
    </location>
</feature>
<dbReference type="GO" id="GO:0051087">
    <property type="term" value="F:protein-folding chaperone binding"/>
    <property type="evidence" value="ECO:0007669"/>
    <property type="project" value="InterPro"/>
</dbReference>